<evidence type="ECO:0000256" key="1">
    <source>
        <dbReference type="SAM" id="Phobius"/>
    </source>
</evidence>
<dbReference type="AlphaFoldDB" id="A0A2A4X626"/>
<dbReference type="Proteomes" id="UP000218775">
    <property type="component" value="Unassembled WGS sequence"/>
</dbReference>
<keyword evidence="1" id="KW-0472">Membrane</keyword>
<proteinExistence type="predicted"/>
<dbReference type="Pfam" id="PF04070">
    <property type="entry name" value="DUF378"/>
    <property type="match status" value="1"/>
</dbReference>
<name>A0A2A4X626_UNCAE</name>
<evidence type="ECO:0000313" key="2">
    <source>
        <dbReference type="EMBL" id="PCI78053.1"/>
    </source>
</evidence>
<accession>A0A2A4X626</accession>
<feature type="transmembrane region" description="Helical" evidence="1">
    <location>
        <begin position="7"/>
        <end position="27"/>
    </location>
</feature>
<sequence>MLKGLGELPWVLFIIGAFIWGIIAIDGFNLVEYFFKHDWVVRAIYIVFGVSFVIEAARRFRHWKIFR</sequence>
<gene>
    <name evidence="2" type="ORF">COB21_01825</name>
</gene>
<keyword evidence="1" id="KW-1133">Transmembrane helix</keyword>
<reference evidence="3" key="1">
    <citation type="submission" date="2017-08" db="EMBL/GenBank/DDBJ databases">
        <title>A dynamic microbial community with high functional redundancy inhabits the cold, oxic subseafloor aquifer.</title>
        <authorList>
            <person name="Tully B.J."/>
            <person name="Wheat C.G."/>
            <person name="Glazer B.T."/>
            <person name="Huber J.A."/>
        </authorList>
    </citation>
    <scope>NUCLEOTIDE SEQUENCE [LARGE SCALE GENOMIC DNA]</scope>
</reference>
<dbReference type="EMBL" id="NVUK01000009">
    <property type="protein sequence ID" value="PCI78053.1"/>
    <property type="molecule type" value="Genomic_DNA"/>
</dbReference>
<evidence type="ECO:0000313" key="3">
    <source>
        <dbReference type="Proteomes" id="UP000218775"/>
    </source>
</evidence>
<protein>
    <submittedName>
        <fullName evidence="2">DUF378 domain-containing protein</fullName>
    </submittedName>
</protein>
<organism evidence="2 3">
    <name type="scientific">Aerophobetes bacterium</name>
    <dbReference type="NCBI Taxonomy" id="2030807"/>
    <lineage>
        <taxon>Bacteria</taxon>
        <taxon>Candidatus Aerophobota</taxon>
    </lineage>
</organism>
<comment type="caution">
    <text evidence="2">The sequence shown here is derived from an EMBL/GenBank/DDBJ whole genome shotgun (WGS) entry which is preliminary data.</text>
</comment>
<dbReference type="InterPro" id="IPR007211">
    <property type="entry name" value="DUF378"/>
</dbReference>
<feature type="transmembrane region" description="Helical" evidence="1">
    <location>
        <begin position="39"/>
        <end position="57"/>
    </location>
</feature>
<keyword evidence="1" id="KW-0812">Transmembrane</keyword>